<feature type="coiled-coil region" evidence="14">
    <location>
        <begin position="455"/>
        <end position="522"/>
    </location>
</feature>
<evidence type="ECO:0000259" key="17">
    <source>
        <dbReference type="PROSITE" id="PS50112"/>
    </source>
</evidence>
<keyword evidence="10" id="KW-0067">ATP-binding</keyword>
<dbReference type="PROSITE" id="PS50113">
    <property type="entry name" value="PAC"/>
    <property type="match status" value="1"/>
</dbReference>
<keyword evidence="7 15" id="KW-0812">Transmembrane</keyword>
<dbReference type="SMART" id="SM00387">
    <property type="entry name" value="HATPase_c"/>
    <property type="match status" value="1"/>
</dbReference>
<keyword evidence="8" id="KW-0547">Nucleotide-binding</keyword>
<dbReference type="SUPFAM" id="SSF55874">
    <property type="entry name" value="ATPase domain of HSP90 chaperone/DNA topoisomerase II/histidine kinase"/>
    <property type="match status" value="1"/>
</dbReference>
<dbReference type="Pfam" id="PF02518">
    <property type="entry name" value="HATPase_c"/>
    <property type="match status" value="1"/>
</dbReference>
<evidence type="ECO:0000256" key="8">
    <source>
        <dbReference type="ARBA" id="ARBA00022741"/>
    </source>
</evidence>
<dbReference type="PROSITE" id="PS50112">
    <property type="entry name" value="PAS"/>
    <property type="match status" value="1"/>
</dbReference>
<keyword evidence="20" id="KW-1185">Reference proteome</keyword>
<evidence type="ECO:0000313" key="19">
    <source>
        <dbReference type="EMBL" id="EMS79004.1"/>
    </source>
</evidence>
<dbReference type="AlphaFoldDB" id="S0G0M5"/>
<protein>
    <recommendedName>
        <fullName evidence="3">histidine kinase</fullName>
        <ecNumber evidence="3">2.7.13.3</ecNumber>
    </recommendedName>
</protein>
<dbReference type="GO" id="GO:0005524">
    <property type="term" value="F:ATP binding"/>
    <property type="evidence" value="ECO:0007669"/>
    <property type="project" value="UniProtKB-KW"/>
</dbReference>
<name>S0G0M5_9BACT</name>
<gene>
    <name evidence="19" type="primary">nreB</name>
    <name evidence="19" type="ORF">Dpo_6c02030</name>
</gene>
<evidence type="ECO:0000256" key="12">
    <source>
        <dbReference type="ARBA" id="ARBA00023012"/>
    </source>
</evidence>
<dbReference type="InterPro" id="IPR011712">
    <property type="entry name" value="Sig_transdc_His_kin_sub3_dim/P"/>
</dbReference>
<dbReference type="OrthoDB" id="6231at2"/>
<evidence type="ECO:0000256" key="6">
    <source>
        <dbReference type="ARBA" id="ARBA00022679"/>
    </source>
</evidence>
<comment type="caution">
    <text evidence="19">The sequence shown here is derived from an EMBL/GenBank/DDBJ whole genome shotgun (WGS) entry which is preliminary data.</text>
</comment>
<dbReference type="InterPro" id="IPR000700">
    <property type="entry name" value="PAS-assoc_C"/>
</dbReference>
<dbReference type="CDD" id="cd16917">
    <property type="entry name" value="HATPase_UhpB-NarQ-NarX-like"/>
    <property type="match status" value="1"/>
</dbReference>
<dbReference type="PANTHER" id="PTHR24421">
    <property type="entry name" value="NITRATE/NITRITE SENSOR PROTEIN NARX-RELATED"/>
    <property type="match status" value="1"/>
</dbReference>
<dbReference type="InterPro" id="IPR005467">
    <property type="entry name" value="His_kinase_dom"/>
</dbReference>
<organism evidence="19 20">
    <name type="scientific">Desulfotignum phosphitoxidans DSM 13687</name>
    <dbReference type="NCBI Taxonomy" id="1286635"/>
    <lineage>
        <taxon>Bacteria</taxon>
        <taxon>Pseudomonadati</taxon>
        <taxon>Thermodesulfobacteriota</taxon>
        <taxon>Desulfobacteria</taxon>
        <taxon>Desulfobacterales</taxon>
        <taxon>Desulfobacteraceae</taxon>
        <taxon>Desulfotignum</taxon>
    </lineage>
</organism>
<dbReference type="EMBL" id="APJX01000006">
    <property type="protein sequence ID" value="EMS79004.1"/>
    <property type="molecule type" value="Genomic_DNA"/>
</dbReference>
<dbReference type="InterPro" id="IPR003594">
    <property type="entry name" value="HATPase_dom"/>
</dbReference>
<evidence type="ECO:0000256" key="13">
    <source>
        <dbReference type="ARBA" id="ARBA00023136"/>
    </source>
</evidence>
<keyword evidence="11 15" id="KW-1133">Transmembrane helix</keyword>
<evidence type="ECO:0000256" key="2">
    <source>
        <dbReference type="ARBA" id="ARBA00004651"/>
    </source>
</evidence>
<evidence type="ECO:0000256" key="10">
    <source>
        <dbReference type="ARBA" id="ARBA00022840"/>
    </source>
</evidence>
<evidence type="ECO:0000256" key="7">
    <source>
        <dbReference type="ARBA" id="ARBA00022692"/>
    </source>
</evidence>
<evidence type="ECO:0000256" key="3">
    <source>
        <dbReference type="ARBA" id="ARBA00012438"/>
    </source>
</evidence>
<keyword evidence="6 19" id="KW-0808">Transferase</keyword>
<dbReference type="Pfam" id="PF13426">
    <property type="entry name" value="PAS_9"/>
    <property type="match status" value="1"/>
</dbReference>
<dbReference type="InterPro" id="IPR036890">
    <property type="entry name" value="HATPase_C_sf"/>
</dbReference>
<feature type="domain" description="Histidine kinase" evidence="16">
    <location>
        <begin position="511"/>
        <end position="704"/>
    </location>
</feature>
<dbReference type="SUPFAM" id="SSF103190">
    <property type="entry name" value="Sensory domain-like"/>
    <property type="match status" value="1"/>
</dbReference>
<reference evidence="19 20" key="1">
    <citation type="journal article" date="2013" name="Genome Announc.">
        <title>Draft Genome Sequence of Desulfotignum phosphitoxidans DSM 13687 Strain FiPS-3.</title>
        <authorList>
            <person name="Poehlein A."/>
            <person name="Daniel R."/>
            <person name="Simeonova D.D."/>
        </authorList>
    </citation>
    <scope>NUCLEOTIDE SEQUENCE [LARGE SCALE GENOMIC DNA]</scope>
    <source>
        <strain evidence="19 20">DSM 13687</strain>
    </source>
</reference>
<keyword evidence="12" id="KW-0902">Two-component regulatory system</keyword>
<keyword evidence="9 19" id="KW-0418">Kinase</keyword>
<comment type="catalytic activity">
    <reaction evidence="1">
        <text>ATP + protein L-histidine = ADP + protein N-phospho-L-histidine.</text>
        <dbReference type="EC" id="2.7.13.3"/>
    </reaction>
</comment>
<sequence>MRLRLIIMILAIFAFLSVSTGGWLFYYSFRKASIQTGETQAVAQLKLLTDQLATSLSEHIKSVRVLSRIKELETVLVDTNLETLFKANQILDMFTRSLELDVSYLMDLKGNTICSSNRNQFDSFVGHDFSFRPYFTSAIQGQPDSYLALGVTSMKRGVYYSHPVYHPEKQEIIGVAVIKSSIEFLETTLFSNPEHLLFFVSPNGIIFISNQSRYRFKLLWPVDNETKDQIVQSRQFGNGPWGWSGFRRTQTKDRVTDQNKEAYLYTSLSVPRYPDWRVVSLKNKKLLEKQFSAPFIKGIGPGVIFITSLAGILVFFLYQQAAKEISQRKTAEEKLRISEERYRHIYHKTPIMLHSIDTKGRIIRVSDHWVDVMGYDREEVIGRHLTDFFTPESKKFALSKVFPQFFNTGFFKDIPYTYVKKSKDKMDILLSSYGVRDETGRVVRSLAVSVDVTEKNRTQKDLEHAKEKLARYSHDLEKQVRLRTAQLEKAQSSLKNLSKNIIASQEREKEQVARELHDHLGQVLTALRIDVMWVKNHFTSSPDQAVDRAEKMSLLIDKTIQDVRDMAYRLRPRVLDDLGLSDALESLVSDFEKRSNVSCVFRRDIIPQIDKTLATALYRIGQEAVTNAIRHAKATTIIVELRTDAKGLVLTVEDNGIGFNPDESRTGFGLEGMMERANLAGGWLDITSQKGSGTRITCKVNVEGWS</sequence>
<evidence type="ECO:0000256" key="4">
    <source>
        <dbReference type="ARBA" id="ARBA00022475"/>
    </source>
</evidence>
<dbReference type="Pfam" id="PF02743">
    <property type="entry name" value="dCache_1"/>
    <property type="match status" value="1"/>
</dbReference>
<dbReference type="Pfam" id="PF07730">
    <property type="entry name" value="HisKA_3"/>
    <property type="match status" value="1"/>
</dbReference>
<dbReference type="InterPro" id="IPR035965">
    <property type="entry name" value="PAS-like_dom_sf"/>
</dbReference>
<dbReference type="SUPFAM" id="SSF55785">
    <property type="entry name" value="PYP-like sensor domain (PAS domain)"/>
    <property type="match status" value="1"/>
</dbReference>
<feature type="domain" description="PAC" evidence="18">
    <location>
        <begin position="412"/>
        <end position="464"/>
    </location>
</feature>
<dbReference type="NCBIfam" id="TIGR00229">
    <property type="entry name" value="sensory_box"/>
    <property type="match status" value="1"/>
</dbReference>
<keyword evidence="4" id="KW-1003">Cell membrane</keyword>
<dbReference type="CDD" id="cd00130">
    <property type="entry name" value="PAS"/>
    <property type="match status" value="1"/>
</dbReference>
<dbReference type="EC" id="2.7.13.3" evidence="3"/>
<comment type="subcellular location">
    <subcellularLocation>
        <location evidence="2">Cell membrane</location>
        <topology evidence="2">Multi-pass membrane protein</topology>
    </subcellularLocation>
</comment>
<dbReference type="InterPro" id="IPR029151">
    <property type="entry name" value="Sensor-like_sf"/>
</dbReference>
<dbReference type="Proteomes" id="UP000014216">
    <property type="component" value="Unassembled WGS sequence"/>
</dbReference>
<evidence type="ECO:0000256" key="5">
    <source>
        <dbReference type="ARBA" id="ARBA00022553"/>
    </source>
</evidence>
<evidence type="ECO:0000313" key="20">
    <source>
        <dbReference type="Proteomes" id="UP000014216"/>
    </source>
</evidence>
<dbReference type="PANTHER" id="PTHR24421:SF10">
    <property type="entry name" value="NITRATE_NITRITE SENSOR PROTEIN NARQ"/>
    <property type="match status" value="1"/>
</dbReference>
<dbReference type="InterPro" id="IPR000014">
    <property type="entry name" value="PAS"/>
</dbReference>
<dbReference type="SMART" id="SM00091">
    <property type="entry name" value="PAS"/>
    <property type="match status" value="1"/>
</dbReference>
<accession>S0G0M5</accession>
<dbReference type="GO" id="GO:0000155">
    <property type="term" value="F:phosphorelay sensor kinase activity"/>
    <property type="evidence" value="ECO:0007669"/>
    <property type="project" value="InterPro"/>
</dbReference>
<evidence type="ECO:0000256" key="9">
    <source>
        <dbReference type="ARBA" id="ARBA00022777"/>
    </source>
</evidence>
<dbReference type="InterPro" id="IPR033479">
    <property type="entry name" value="dCache_1"/>
</dbReference>
<proteinExistence type="predicted"/>
<dbReference type="Gene3D" id="3.30.450.20">
    <property type="entry name" value="PAS domain"/>
    <property type="match status" value="3"/>
</dbReference>
<dbReference type="PROSITE" id="PS50109">
    <property type="entry name" value="HIS_KIN"/>
    <property type="match status" value="1"/>
</dbReference>
<evidence type="ECO:0000256" key="15">
    <source>
        <dbReference type="SAM" id="Phobius"/>
    </source>
</evidence>
<keyword evidence="5" id="KW-0597">Phosphoprotein</keyword>
<dbReference type="InterPro" id="IPR050482">
    <property type="entry name" value="Sensor_HK_TwoCompSys"/>
</dbReference>
<evidence type="ECO:0000256" key="14">
    <source>
        <dbReference type="SAM" id="Coils"/>
    </source>
</evidence>
<evidence type="ECO:0000259" key="18">
    <source>
        <dbReference type="PROSITE" id="PS50113"/>
    </source>
</evidence>
<evidence type="ECO:0000256" key="11">
    <source>
        <dbReference type="ARBA" id="ARBA00022989"/>
    </source>
</evidence>
<evidence type="ECO:0000256" key="1">
    <source>
        <dbReference type="ARBA" id="ARBA00000085"/>
    </source>
</evidence>
<dbReference type="GO" id="GO:0046983">
    <property type="term" value="F:protein dimerization activity"/>
    <property type="evidence" value="ECO:0007669"/>
    <property type="project" value="InterPro"/>
</dbReference>
<keyword evidence="13 15" id="KW-0472">Membrane</keyword>
<feature type="transmembrane region" description="Helical" evidence="15">
    <location>
        <begin position="299"/>
        <end position="318"/>
    </location>
</feature>
<dbReference type="Gene3D" id="1.20.5.1930">
    <property type="match status" value="1"/>
</dbReference>
<feature type="domain" description="PAS" evidence="17">
    <location>
        <begin position="338"/>
        <end position="394"/>
    </location>
</feature>
<dbReference type="Gene3D" id="3.30.565.10">
    <property type="entry name" value="Histidine kinase-like ATPase, C-terminal domain"/>
    <property type="match status" value="1"/>
</dbReference>
<evidence type="ECO:0000259" key="16">
    <source>
        <dbReference type="PROSITE" id="PS50109"/>
    </source>
</evidence>
<keyword evidence="14" id="KW-0175">Coiled coil</keyword>
<dbReference type="GO" id="GO:0005886">
    <property type="term" value="C:plasma membrane"/>
    <property type="evidence" value="ECO:0007669"/>
    <property type="project" value="UniProtKB-SubCell"/>
</dbReference>